<organism evidence="2 3">
    <name type="scientific">Blastomyces parvus</name>
    <dbReference type="NCBI Taxonomy" id="2060905"/>
    <lineage>
        <taxon>Eukaryota</taxon>
        <taxon>Fungi</taxon>
        <taxon>Dikarya</taxon>
        <taxon>Ascomycota</taxon>
        <taxon>Pezizomycotina</taxon>
        <taxon>Eurotiomycetes</taxon>
        <taxon>Eurotiomycetidae</taxon>
        <taxon>Onygenales</taxon>
        <taxon>Ajellomycetaceae</taxon>
        <taxon>Blastomyces</taxon>
    </lineage>
</organism>
<protein>
    <submittedName>
        <fullName evidence="2">Uncharacterized protein</fullName>
    </submittedName>
</protein>
<dbReference type="AlphaFoldDB" id="A0A2B7X3T9"/>
<accession>A0A2B7X3T9</accession>
<feature type="signal peptide" evidence="1">
    <location>
        <begin position="1"/>
        <end position="18"/>
    </location>
</feature>
<reference evidence="2 3" key="1">
    <citation type="submission" date="2017-10" db="EMBL/GenBank/DDBJ databases">
        <title>Comparative genomics in systemic dimorphic fungi from Ajellomycetaceae.</title>
        <authorList>
            <person name="Munoz J.F."/>
            <person name="Mcewen J.G."/>
            <person name="Clay O.K."/>
            <person name="Cuomo C.A."/>
        </authorList>
    </citation>
    <scope>NUCLEOTIDE SEQUENCE [LARGE SCALE GENOMIC DNA]</scope>
    <source>
        <strain evidence="2 3">UAMH130</strain>
    </source>
</reference>
<keyword evidence="3" id="KW-1185">Reference proteome</keyword>
<name>A0A2B7X3T9_9EURO</name>
<evidence type="ECO:0000313" key="2">
    <source>
        <dbReference type="EMBL" id="PGH03726.1"/>
    </source>
</evidence>
<dbReference type="EMBL" id="PDNC01000045">
    <property type="protein sequence ID" value="PGH03726.1"/>
    <property type="molecule type" value="Genomic_DNA"/>
</dbReference>
<evidence type="ECO:0000256" key="1">
    <source>
        <dbReference type="SAM" id="SignalP"/>
    </source>
</evidence>
<keyword evidence="1" id="KW-0732">Signal</keyword>
<dbReference type="Proteomes" id="UP000224080">
    <property type="component" value="Unassembled WGS sequence"/>
</dbReference>
<evidence type="ECO:0000313" key="3">
    <source>
        <dbReference type="Proteomes" id="UP000224080"/>
    </source>
</evidence>
<comment type="caution">
    <text evidence="2">The sequence shown here is derived from an EMBL/GenBank/DDBJ whole genome shotgun (WGS) entry which is preliminary data.</text>
</comment>
<sequence>MKAWSILGLALGVIHAAAAPGAIPRADDLDLHAPQLNGAVIVEPDNNISLASPLIRRGEPNCYTYPPPINVTGSKSTELSVAITWYCAWINGRKAKNRQSFPLEMHWHHFHSGRRMITFRLTNKMGRDVTFNQKSCTDAFGILMFGCSKRIRYQQGLFFPGGCMIHNGLEAWVDIGPQV</sequence>
<proteinExistence type="predicted"/>
<feature type="chain" id="PRO_5012925399" evidence="1">
    <location>
        <begin position="19"/>
        <end position="179"/>
    </location>
</feature>
<gene>
    <name evidence="2" type="ORF">GX51_03870</name>
</gene>